<dbReference type="Pfam" id="PF22752">
    <property type="entry name" value="DUF488-N3i"/>
    <property type="match status" value="1"/>
</dbReference>
<accession>A0A562NQG3</accession>
<dbReference type="PANTHER" id="PTHR36849">
    <property type="entry name" value="CYTOPLASMIC PROTEIN-RELATED"/>
    <property type="match status" value="1"/>
</dbReference>
<dbReference type="AlphaFoldDB" id="A0A562NQG3"/>
<dbReference type="EMBL" id="VLKU01000005">
    <property type="protein sequence ID" value="TWI34425.1"/>
    <property type="molecule type" value="Genomic_DNA"/>
</dbReference>
<dbReference type="Proteomes" id="UP000316225">
    <property type="component" value="Unassembled WGS sequence"/>
</dbReference>
<keyword evidence="2" id="KW-1185">Reference proteome</keyword>
<organism evidence="1 2">
    <name type="scientific">Paracoccus sulfuroxidans</name>
    <dbReference type="NCBI Taxonomy" id="384678"/>
    <lineage>
        <taxon>Bacteria</taxon>
        <taxon>Pseudomonadati</taxon>
        <taxon>Pseudomonadota</taxon>
        <taxon>Alphaproteobacteria</taxon>
        <taxon>Rhodobacterales</taxon>
        <taxon>Paracoccaceae</taxon>
        <taxon>Paracoccus</taxon>
    </lineage>
</organism>
<dbReference type="InterPro" id="IPR052552">
    <property type="entry name" value="YeaO-like"/>
</dbReference>
<dbReference type="OrthoDB" id="9790745at2"/>
<name>A0A562NQG3_9RHOB</name>
<dbReference type="RefSeq" id="WP_145397758.1">
    <property type="nucleotide sequence ID" value="NZ_VLKU01000005.1"/>
</dbReference>
<evidence type="ECO:0000313" key="2">
    <source>
        <dbReference type="Proteomes" id="UP000316225"/>
    </source>
</evidence>
<reference evidence="1 2" key="1">
    <citation type="journal article" date="2015" name="Stand. Genomic Sci.">
        <title>Genomic Encyclopedia of Bacterial and Archaeal Type Strains, Phase III: the genomes of soil and plant-associated and newly described type strains.</title>
        <authorList>
            <person name="Whitman W.B."/>
            <person name="Woyke T."/>
            <person name="Klenk H.P."/>
            <person name="Zhou Y."/>
            <person name="Lilburn T.G."/>
            <person name="Beck B.J."/>
            <person name="De Vos P."/>
            <person name="Vandamme P."/>
            <person name="Eisen J.A."/>
            <person name="Garrity G."/>
            <person name="Hugenholtz P."/>
            <person name="Kyrpides N.C."/>
        </authorList>
    </citation>
    <scope>NUCLEOTIDE SEQUENCE [LARGE SCALE GENOMIC DNA]</scope>
    <source>
        <strain evidence="1 2">CGMCC 1.5364</strain>
    </source>
</reference>
<dbReference type="PANTHER" id="PTHR36849:SF1">
    <property type="entry name" value="CYTOPLASMIC PROTEIN"/>
    <property type="match status" value="1"/>
</dbReference>
<comment type="caution">
    <text evidence="1">The sequence shown here is derived from an EMBL/GenBank/DDBJ whole genome shotgun (WGS) entry which is preliminary data.</text>
</comment>
<proteinExistence type="predicted"/>
<protein>
    <submittedName>
        <fullName evidence="1">Uncharacterized protein YeaO (DUF488 family)</fullName>
    </submittedName>
</protein>
<gene>
    <name evidence="1" type="ORF">IQ24_01943</name>
</gene>
<sequence>MPEIALKRAYAPAAPSDGQRLLVDRLWPRGISKEKLQLTEWLKDVAPSDALRHRFHHDPSLWDAFRRAYFAELDANPEAVQALRDRISEGPVTLIYAAKDEAHNNALALRDYLLQ</sequence>
<evidence type="ECO:0000313" key="1">
    <source>
        <dbReference type="EMBL" id="TWI34425.1"/>
    </source>
</evidence>